<dbReference type="InterPro" id="IPR015807">
    <property type="entry name" value="His-tRNA-ligase"/>
</dbReference>
<dbReference type="Gene3D" id="3.30.930.10">
    <property type="entry name" value="Bira Bifunctional Protein, Domain 2"/>
    <property type="match status" value="1"/>
</dbReference>
<keyword evidence="7 10" id="KW-0648">Protein biosynthesis</keyword>
<keyword evidence="3 10" id="KW-0963">Cytoplasm</keyword>
<proteinExistence type="inferred from homology"/>
<dbReference type="Proteomes" id="UP000191661">
    <property type="component" value="Unassembled WGS sequence"/>
</dbReference>
<dbReference type="InterPro" id="IPR041715">
    <property type="entry name" value="HisRS-like_core"/>
</dbReference>
<keyword evidence="8 10" id="KW-0030">Aminoacyl-tRNA synthetase</keyword>
<dbReference type="InterPro" id="IPR033656">
    <property type="entry name" value="HisRS_anticodon"/>
</dbReference>
<comment type="caution">
    <text evidence="13">The sequence shown here is derived from an EMBL/GenBank/DDBJ whole genome shotgun (WGS) entry which is preliminary data.</text>
</comment>
<dbReference type="RefSeq" id="WP_080461066.1">
    <property type="nucleotide sequence ID" value="NZ_JXMW01000029.1"/>
</dbReference>
<dbReference type="OrthoDB" id="8659at2157"/>
<evidence type="ECO:0000256" key="11">
    <source>
        <dbReference type="PIRSR" id="PIRSR001549-1"/>
    </source>
</evidence>
<keyword evidence="14" id="KW-1185">Reference proteome</keyword>
<dbReference type="Pfam" id="PF13393">
    <property type="entry name" value="tRNA-synt_His"/>
    <property type="match status" value="1"/>
</dbReference>
<feature type="binding site" evidence="11">
    <location>
        <position position="122"/>
    </location>
    <ligand>
        <name>L-histidine</name>
        <dbReference type="ChEBI" id="CHEBI:57595"/>
    </ligand>
</feature>
<feature type="binding site" evidence="11">
    <location>
        <position position="108"/>
    </location>
    <ligand>
        <name>L-histidine</name>
        <dbReference type="ChEBI" id="CHEBI:57595"/>
    </ligand>
</feature>
<evidence type="ECO:0000256" key="9">
    <source>
        <dbReference type="ARBA" id="ARBA00047639"/>
    </source>
</evidence>
<dbReference type="HAMAP" id="MF_00125">
    <property type="entry name" value="HisZ"/>
    <property type="match status" value="1"/>
</dbReference>
<dbReference type="GO" id="GO:0006427">
    <property type="term" value="P:histidyl-tRNA aminoacylation"/>
    <property type="evidence" value="ECO:0007669"/>
    <property type="project" value="UniProtKB-UniRule"/>
</dbReference>
<dbReference type="CDD" id="cd00859">
    <property type="entry name" value="HisRS_anticodon"/>
    <property type="match status" value="1"/>
</dbReference>
<dbReference type="EMBL" id="JXMW01000029">
    <property type="protein sequence ID" value="OQD58088.1"/>
    <property type="molecule type" value="Genomic_DNA"/>
</dbReference>
<dbReference type="InterPro" id="IPR045864">
    <property type="entry name" value="aa-tRNA-synth_II/BPL/LPL"/>
</dbReference>
<feature type="binding site" evidence="11">
    <location>
        <begin position="78"/>
        <end position="80"/>
    </location>
    <ligand>
        <name>L-histidine</name>
        <dbReference type="ChEBI" id="CHEBI:57595"/>
    </ligand>
</feature>
<feature type="binding site" evidence="11">
    <location>
        <begin position="277"/>
        <end position="278"/>
    </location>
    <ligand>
        <name>L-histidine</name>
        <dbReference type="ChEBI" id="CHEBI:57595"/>
    </ligand>
</feature>
<dbReference type="InterPro" id="IPR004516">
    <property type="entry name" value="HisRS/HisZ"/>
</dbReference>
<dbReference type="InterPro" id="IPR004517">
    <property type="entry name" value="HisZ"/>
</dbReference>
<dbReference type="NCBIfam" id="TIGR00442">
    <property type="entry name" value="hisS"/>
    <property type="match status" value="1"/>
</dbReference>
<dbReference type="GO" id="GO:0004821">
    <property type="term" value="F:histidine-tRNA ligase activity"/>
    <property type="evidence" value="ECO:0007669"/>
    <property type="project" value="UniProtKB-UniRule"/>
</dbReference>
<dbReference type="PROSITE" id="PS50862">
    <property type="entry name" value="AA_TRNA_LIGASE_II"/>
    <property type="match status" value="1"/>
</dbReference>
<protein>
    <recommendedName>
        <fullName evidence="10">Histidine--tRNA ligase</fullName>
        <ecNumber evidence="10">6.1.1.21</ecNumber>
    </recommendedName>
    <alternativeName>
        <fullName evidence="10">Histidyl-tRNA synthetase</fullName>
        <shortName evidence="10">HisRS</shortName>
    </alternativeName>
</protein>
<dbReference type="InterPro" id="IPR004154">
    <property type="entry name" value="Anticodon-bd"/>
</dbReference>
<feature type="binding site" evidence="11">
    <location>
        <position position="126"/>
    </location>
    <ligand>
        <name>L-histidine</name>
        <dbReference type="ChEBI" id="CHEBI:57595"/>
    </ligand>
</feature>
<dbReference type="GO" id="GO:0000105">
    <property type="term" value="P:L-histidine biosynthetic process"/>
    <property type="evidence" value="ECO:0007669"/>
    <property type="project" value="InterPro"/>
</dbReference>
<comment type="catalytic activity">
    <reaction evidence="9 10">
        <text>tRNA(His) + L-histidine + ATP = L-histidyl-tRNA(His) + AMP + diphosphate + H(+)</text>
        <dbReference type="Rhea" id="RHEA:17313"/>
        <dbReference type="Rhea" id="RHEA-COMP:9665"/>
        <dbReference type="Rhea" id="RHEA-COMP:9689"/>
        <dbReference type="ChEBI" id="CHEBI:15378"/>
        <dbReference type="ChEBI" id="CHEBI:30616"/>
        <dbReference type="ChEBI" id="CHEBI:33019"/>
        <dbReference type="ChEBI" id="CHEBI:57595"/>
        <dbReference type="ChEBI" id="CHEBI:78442"/>
        <dbReference type="ChEBI" id="CHEBI:78527"/>
        <dbReference type="ChEBI" id="CHEBI:456215"/>
        <dbReference type="EC" id="6.1.1.21"/>
    </reaction>
</comment>
<evidence type="ECO:0000256" key="1">
    <source>
        <dbReference type="ARBA" id="ARBA00004496"/>
    </source>
</evidence>
<name>A0A1V6N070_METAZ</name>
<evidence type="ECO:0000256" key="3">
    <source>
        <dbReference type="ARBA" id="ARBA00022490"/>
    </source>
</evidence>
<accession>A0A1V6N070</accession>
<evidence type="ECO:0000256" key="6">
    <source>
        <dbReference type="ARBA" id="ARBA00022840"/>
    </source>
</evidence>
<evidence type="ECO:0000313" key="13">
    <source>
        <dbReference type="EMBL" id="OQD58088.1"/>
    </source>
</evidence>
<dbReference type="SUPFAM" id="SSF55681">
    <property type="entry name" value="Class II aaRS and biotin synthetases"/>
    <property type="match status" value="1"/>
</dbReference>
<evidence type="ECO:0000256" key="5">
    <source>
        <dbReference type="ARBA" id="ARBA00022741"/>
    </source>
</evidence>
<organism evidence="13 14">
    <name type="scientific">Methanobrevibacter arboriphilus JCM 13429 = DSM 1125</name>
    <dbReference type="NCBI Taxonomy" id="1300164"/>
    <lineage>
        <taxon>Archaea</taxon>
        <taxon>Methanobacteriati</taxon>
        <taxon>Methanobacteriota</taxon>
        <taxon>Methanomada group</taxon>
        <taxon>Methanobacteria</taxon>
        <taxon>Methanobacteriales</taxon>
        <taxon>Methanobacteriaceae</taxon>
        <taxon>Methanobrevibacter</taxon>
    </lineage>
</organism>
<dbReference type="GO" id="GO:0005737">
    <property type="term" value="C:cytoplasm"/>
    <property type="evidence" value="ECO:0007669"/>
    <property type="project" value="UniProtKB-SubCell"/>
</dbReference>
<evidence type="ECO:0000256" key="2">
    <source>
        <dbReference type="ARBA" id="ARBA00008226"/>
    </source>
</evidence>
<dbReference type="SUPFAM" id="SSF52954">
    <property type="entry name" value="Class II aaRS ABD-related"/>
    <property type="match status" value="1"/>
</dbReference>
<dbReference type="Gene3D" id="3.40.50.800">
    <property type="entry name" value="Anticodon-binding domain"/>
    <property type="match status" value="1"/>
</dbReference>
<evidence type="ECO:0000256" key="8">
    <source>
        <dbReference type="ARBA" id="ARBA00023146"/>
    </source>
</evidence>
<evidence type="ECO:0000256" key="4">
    <source>
        <dbReference type="ARBA" id="ARBA00022598"/>
    </source>
</evidence>
<dbReference type="PIRSF" id="PIRSF001549">
    <property type="entry name" value="His-tRNA_synth"/>
    <property type="match status" value="1"/>
</dbReference>
<dbReference type="CDD" id="cd00773">
    <property type="entry name" value="HisRS-like_core"/>
    <property type="match status" value="1"/>
</dbReference>
<gene>
    <name evidence="10 13" type="primary">hisS</name>
    <name evidence="13" type="ORF">MBBAR_29c00390</name>
</gene>
<feature type="domain" description="Aminoacyl-transfer RNA synthetases class-II family profile" evidence="12">
    <location>
        <begin position="24"/>
        <end position="365"/>
    </location>
</feature>
<evidence type="ECO:0000256" key="7">
    <source>
        <dbReference type="ARBA" id="ARBA00022917"/>
    </source>
</evidence>
<evidence type="ECO:0000313" key="14">
    <source>
        <dbReference type="Proteomes" id="UP000191661"/>
    </source>
</evidence>
<reference evidence="13 14" key="1">
    <citation type="submission" date="2014-12" db="EMBL/GenBank/DDBJ databases">
        <title>Genome sequence of Methanobrevibacter arboriphilicus DH1, DSM1125.</title>
        <authorList>
            <person name="Poehlein A."/>
            <person name="Thauer R.K."/>
            <person name="Seedorf H."/>
            <person name="Daniel R."/>
        </authorList>
    </citation>
    <scope>NUCLEOTIDE SEQUENCE [LARGE SCALE GENOMIC DNA]</scope>
    <source>
        <strain evidence="13 14">DH1</strain>
    </source>
</reference>
<dbReference type="PANTHER" id="PTHR43707">
    <property type="entry name" value="HISTIDYL-TRNA SYNTHETASE"/>
    <property type="match status" value="1"/>
</dbReference>
<comment type="similarity">
    <text evidence="2 10">Belongs to the class-II aminoacyl-tRNA synthetase family.</text>
</comment>
<feature type="binding site" evidence="11">
    <location>
        <position position="273"/>
    </location>
    <ligand>
        <name>L-histidine</name>
        <dbReference type="ChEBI" id="CHEBI:57595"/>
    </ligand>
</feature>
<evidence type="ECO:0000256" key="10">
    <source>
        <dbReference type="HAMAP-Rule" id="MF_00127"/>
    </source>
</evidence>
<dbReference type="AlphaFoldDB" id="A0A1V6N070"/>
<comment type="subcellular location">
    <subcellularLocation>
        <location evidence="1 10">Cytoplasm</location>
    </subcellularLocation>
</comment>
<dbReference type="InterPro" id="IPR006195">
    <property type="entry name" value="aa-tRNA-synth_II"/>
</dbReference>
<keyword evidence="6 10" id="KW-0067">ATP-binding</keyword>
<dbReference type="HAMAP" id="MF_00127">
    <property type="entry name" value="His_tRNA_synth"/>
    <property type="match status" value="1"/>
</dbReference>
<dbReference type="EC" id="6.1.1.21" evidence="10"/>
<dbReference type="PANTHER" id="PTHR43707:SF1">
    <property type="entry name" value="HISTIDINE--TRNA LIGASE, MITOCHONDRIAL-RELATED"/>
    <property type="match status" value="1"/>
</dbReference>
<keyword evidence="5 10" id="KW-0547">Nucleotide-binding</keyword>
<keyword evidence="4 10" id="KW-0436">Ligase</keyword>
<dbReference type="GO" id="GO:0005524">
    <property type="term" value="F:ATP binding"/>
    <property type="evidence" value="ECO:0007669"/>
    <property type="project" value="UniProtKB-UniRule"/>
</dbReference>
<evidence type="ECO:0000259" key="12">
    <source>
        <dbReference type="PROSITE" id="PS50862"/>
    </source>
</evidence>
<dbReference type="Pfam" id="PF03129">
    <property type="entry name" value="HGTP_anticodon"/>
    <property type="match status" value="1"/>
</dbReference>
<dbReference type="InterPro" id="IPR036621">
    <property type="entry name" value="Anticodon-bd_dom_sf"/>
</dbReference>
<sequence length="453" mass="52196">MEFTRPRGTRDFLFDEMRERKKCENTLRKVFETYAYQEIKTPLFEDLKLFTTKSGEQIVDQLYNFTDKSDREITLRPEITAPVARLYINELQKTAKPIKLYYFGSCFRYERPQKGRFRQFWQFGCELIGAKSPEGEAEAIAMAEQSLEYLGINTAEIHINHLGIVRGLFKHFKIDNEIQEQVMILIDKGDKELFEKEILEKDLVEDSNLNSILKDILIKIIDFVGNEDVLIDVEDLLNDYEETKDSINEFKELINLLKSFNVSNYTLNLGIARGLDYYTGIVFEIYIPELGAQKQVAGGGSYNLVELFGGEQVESTGFAFGFDRLMNAIEHNSKNMNKIKNKNNNKNDNGDEFEEESIVDVFVVPISNEQREKSFEIGQKLRNSGISTEIDLSRKKFKKLLNAANKLNAKYVILVGKNDLEKDSVTIKDMASGNQELVAIDNIKEFLNNNIFD</sequence>